<dbReference type="Gene3D" id="2.40.260.10">
    <property type="entry name" value="Sortase"/>
    <property type="match status" value="1"/>
</dbReference>
<evidence type="ECO:0000313" key="4">
    <source>
        <dbReference type="Proteomes" id="UP000633619"/>
    </source>
</evidence>
<keyword evidence="1" id="KW-0378">Hydrolase</keyword>
<dbReference type="CDD" id="cd05828">
    <property type="entry name" value="Sortase_D_1"/>
    <property type="match status" value="1"/>
</dbReference>
<sequence>MGAFYAGYSGVSYFLKRQTVETTSEAVSQAVVETGNVSSPQEDWLIVPEEKRPKKGEHFADLIIPGLEAKMPIIEGTHEDELDKGVGHFAGSVLPGEPDNAVLSGHRDTVFRKIGRLKPGDSLIVQSEYGKFAYTITKTWITTPDDRTVIVPHEKPVLTLTTCYPFTYVGPAPKRYIIQAEKMIKLE</sequence>
<proteinExistence type="predicted"/>
<dbReference type="EMBL" id="JAECVW010000006">
    <property type="protein sequence ID" value="MBH8595807.1"/>
    <property type="molecule type" value="Genomic_DNA"/>
</dbReference>
<evidence type="ECO:0000256" key="1">
    <source>
        <dbReference type="ARBA" id="ARBA00022801"/>
    </source>
</evidence>
<name>A0A8I1ADI2_THEIN</name>
<dbReference type="InterPro" id="IPR005754">
    <property type="entry name" value="Sortase"/>
</dbReference>
<dbReference type="Proteomes" id="UP000633619">
    <property type="component" value="Unassembled WGS sequence"/>
</dbReference>
<feature type="active site" description="Proton donor/acceptor" evidence="2">
    <location>
        <position position="106"/>
    </location>
</feature>
<reference evidence="3 4" key="1">
    <citation type="submission" date="2020-12" db="EMBL/GenBank/DDBJ databases">
        <title>WGS of Thermoactinomyces spp.</title>
        <authorList>
            <person name="Cheng K."/>
        </authorList>
    </citation>
    <scope>NUCLEOTIDE SEQUENCE [LARGE SCALE GENOMIC DNA]</scope>
    <source>
        <strain evidence="4">CICC 10671\DSM 43846</strain>
    </source>
</reference>
<dbReference type="Pfam" id="PF04203">
    <property type="entry name" value="Sortase"/>
    <property type="match status" value="1"/>
</dbReference>
<organism evidence="3 4">
    <name type="scientific">Thermoactinomyces intermedius</name>
    <dbReference type="NCBI Taxonomy" id="2024"/>
    <lineage>
        <taxon>Bacteria</taxon>
        <taxon>Bacillati</taxon>
        <taxon>Bacillota</taxon>
        <taxon>Bacilli</taxon>
        <taxon>Bacillales</taxon>
        <taxon>Thermoactinomycetaceae</taxon>
        <taxon>Thermoactinomyces</taxon>
    </lineage>
</organism>
<evidence type="ECO:0000313" key="3">
    <source>
        <dbReference type="EMBL" id="MBH8595807.1"/>
    </source>
</evidence>
<protein>
    <submittedName>
        <fullName evidence="3">Class D sortase</fullName>
    </submittedName>
</protein>
<dbReference type="SUPFAM" id="SSF63817">
    <property type="entry name" value="Sortase"/>
    <property type="match status" value="1"/>
</dbReference>
<comment type="caution">
    <text evidence="3">The sequence shown here is derived from an EMBL/GenBank/DDBJ whole genome shotgun (WGS) entry which is preliminary data.</text>
</comment>
<dbReference type="InterPro" id="IPR053525">
    <property type="entry name" value="Sortase_D"/>
</dbReference>
<gene>
    <name evidence="3" type="ORF">I8U20_10735</name>
</gene>
<dbReference type="InterPro" id="IPR023365">
    <property type="entry name" value="Sortase_dom-sf"/>
</dbReference>
<evidence type="ECO:0000256" key="2">
    <source>
        <dbReference type="PIRSR" id="PIRSR605754-1"/>
    </source>
</evidence>
<dbReference type="InterPro" id="IPR041999">
    <property type="entry name" value="Sortase_D_1"/>
</dbReference>
<dbReference type="NCBIfam" id="NF033746">
    <property type="entry name" value="class_D_sortase"/>
    <property type="match status" value="1"/>
</dbReference>
<dbReference type="GO" id="GO:0016787">
    <property type="term" value="F:hydrolase activity"/>
    <property type="evidence" value="ECO:0007669"/>
    <property type="project" value="UniProtKB-KW"/>
</dbReference>
<dbReference type="NCBIfam" id="TIGR01076">
    <property type="entry name" value="sortase_fam"/>
    <property type="match status" value="1"/>
</dbReference>
<dbReference type="AlphaFoldDB" id="A0A8I1ADI2"/>
<feature type="active site" description="Acyl-thioester intermediate" evidence="2">
    <location>
        <position position="163"/>
    </location>
</feature>
<accession>A0A8I1ADI2</accession>
<keyword evidence="4" id="KW-1185">Reference proteome</keyword>